<evidence type="ECO:0000256" key="2">
    <source>
        <dbReference type="ARBA" id="ARBA00010617"/>
    </source>
</evidence>
<evidence type="ECO:0000256" key="6">
    <source>
        <dbReference type="ARBA" id="ARBA00022989"/>
    </source>
</evidence>
<accession>A0ABR0U1P8</accession>
<evidence type="ECO:0000313" key="11">
    <source>
        <dbReference type="EMBL" id="KAK6116409.1"/>
    </source>
</evidence>
<comment type="subcellular location">
    <subcellularLocation>
        <location evidence="1">Membrane</location>
        <topology evidence="1">Single-pass membrane protein</topology>
    </subcellularLocation>
</comment>
<evidence type="ECO:0000256" key="8">
    <source>
        <dbReference type="ARBA" id="ARBA00023004"/>
    </source>
</evidence>
<evidence type="ECO:0000256" key="5">
    <source>
        <dbReference type="ARBA" id="ARBA00022723"/>
    </source>
</evidence>
<dbReference type="Proteomes" id="UP001318860">
    <property type="component" value="Unassembled WGS sequence"/>
</dbReference>
<dbReference type="PRINTS" id="PR00463">
    <property type="entry name" value="EP450I"/>
</dbReference>
<gene>
    <name evidence="11" type="ORF">DH2020_049871</name>
</gene>
<comment type="similarity">
    <text evidence="2">Belongs to the cytochrome P450 family.</text>
</comment>
<keyword evidence="5" id="KW-0479">Metal-binding</keyword>
<dbReference type="PROSITE" id="PS00018">
    <property type="entry name" value="EF_HAND_1"/>
    <property type="match status" value="1"/>
</dbReference>
<dbReference type="EMBL" id="JABTTQ020003493">
    <property type="protein sequence ID" value="KAK6116409.1"/>
    <property type="molecule type" value="Genomic_DNA"/>
</dbReference>
<dbReference type="PRINTS" id="PR00385">
    <property type="entry name" value="P450"/>
</dbReference>
<keyword evidence="3" id="KW-0349">Heme</keyword>
<evidence type="ECO:0000256" key="7">
    <source>
        <dbReference type="ARBA" id="ARBA00023002"/>
    </source>
</evidence>
<protein>
    <recommendedName>
        <fullName evidence="13">Cytochrome P450 protein</fullName>
    </recommendedName>
</protein>
<dbReference type="InterPro" id="IPR018247">
    <property type="entry name" value="EF_Hand_1_Ca_BS"/>
</dbReference>
<dbReference type="PANTHER" id="PTHR24282">
    <property type="entry name" value="CYTOCHROME P450 FAMILY MEMBER"/>
    <property type="match status" value="1"/>
</dbReference>
<dbReference type="InterPro" id="IPR001128">
    <property type="entry name" value="Cyt_P450"/>
</dbReference>
<dbReference type="SUPFAM" id="SSF48264">
    <property type="entry name" value="Cytochrome P450"/>
    <property type="match status" value="1"/>
</dbReference>
<keyword evidence="8" id="KW-0408">Iron</keyword>
<keyword evidence="9" id="KW-0503">Monooxygenase</keyword>
<name>A0ABR0U1P8_REHGL</name>
<proteinExistence type="inferred from homology"/>
<dbReference type="InterPro" id="IPR002401">
    <property type="entry name" value="Cyt_P450_E_grp-I"/>
</dbReference>
<comment type="caution">
    <text evidence="11">The sequence shown here is derived from an EMBL/GenBank/DDBJ whole genome shotgun (WGS) entry which is preliminary data.</text>
</comment>
<dbReference type="Pfam" id="PF00067">
    <property type="entry name" value="p450"/>
    <property type="match status" value="1"/>
</dbReference>
<organism evidence="11 12">
    <name type="scientific">Rehmannia glutinosa</name>
    <name type="common">Chinese foxglove</name>
    <dbReference type="NCBI Taxonomy" id="99300"/>
    <lineage>
        <taxon>Eukaryota</taxon>
        <taxon>Viridiplantae</taxon>
        <taxon>Streptophyta</taxon>
        <taxon>Embryophyta</taxon>
        <taxon>Tracheophyta</taxon>
        <taxon>Spermatophyta</taxon>
        <taxon>Magnoliopsida</taxon>
        <taxon>eudicotyledons</taxon>
        <taxon>Gunneridae</taxon>
        <taxon>Pentapetalae</taxon>
        <taxon>asterids</taxon>
        <taxon>lamiids</taxon>
        <taxon>Lamiales</taxon>
        <taxon>Orobanchaceae</taxon>
        <taxon>Rehmannieae</taxon>
        <taxon>Rehmannia</taxon>
    </lineage>
</organism>
<evidence type="ECO:0000313" key="12">
    <source>
        <dbReference type="Proteomes" id="UP001318860"/>
    </source>
</evidence>
<dbReference type="Gene3D" id="1.10.630.10">
    <property type="entry name" value="Cytochrome P450"/>
    <property type="match status" value="1"/>
</dbReference>
<keyword evidence="6" id="KW-1133">Transmembrane helix</keyword>
<keyword evidence="10" id="KW-0472">Membrane</keyword>
<dbReference type="InterPro" id="IPR036396">
    <property type="entry name" value="Cyt_P450_sf"/>
</dbReference>
<evidence type="ECO:0008006" key="13">
    <source>
        <dbReference type="Google" id="ProtNLM"/>
    </source>
</evidence>
<keyword evidence="4" id="KW-0812">Transmembrane</keyword>
<keyword evidence="12" id="KW-1185">Reference proteome</keyword>
<keyword evidence="7" id="KW-0560">Oxidoreductase</keyword>
<evidence type="ECO:0000256" key="3">
    <source>
        <dbReference type="ARBA" id="ARBA00022617"/>
    </source>
</evidence>
<reference evidence="11 12" key="1">
    <citation type="journal article" date="2021" name="Comput. Struct. Biotechnol. J.">
        <title>De novo genome assembly of the potent medicinal plant Rehmannia glutinosa using nanopore technology.</title>
        <authorList>
            <person name="Ma L."/>
            <person name="Dong C."/>
            <person name="Song C."/>
            <person name="Wang X."/>
            <person name="Zheng X."/>
            <person name="Niu Y."/>
            <person name="Chen S."/>
            <person name="Feng W."/>
        </authorList>
    </citation>
    <scope>NUCLEOTIDE SEQUENCE [LARGE SCALE GENOMIC DNA]</scope>
    <source>
        <strain evidence="11">DH-2019</strain>
    </source>
</reference>
<evidence type="ECO:0000256" key="9">
    <source>
        <dbReference type="ARBA" id="ARBA00023033"/>
    </source>
</evidence>
<sequence>MMRSQGIKGPPHKFLHGNTKQIINMRRETMGKAMDDISHDIYPRILPHVHSWASLYGANFLNWYGSQAQLVITEAELLKEILNNKDGNYPKIDLEGYAKKLLGDGLSSSKGQKWANMRKLANNVFHAESLKSMIPAMMTSLETMMEKWKDYESKEIEVFEEFRILTSEIISRTAFGSSYLEGENIFDMLMKLTLIVSRNAHNIKFPGISRFLPSNDDIESEKLEQGIRDCIVRIIQKRETEESNKSDFLGKLLEANNQDTDRNKKMSVEDIVDECKTFYFAGHETTTSLLAWTTLLLSVHQEWQEKARKEVNDIFGQTNPNADGIARLKIVNMIIEESLRLYPPVPAIKRKVAKQVKLGKLTLPPQIELYISPLALHHDPNIWGDDVHLFRPERFAQGIVNATNNNPVAFLPFGEVLGHRKKRIHSAYFKGVVKSVNLVTLLEPRDIVGRFYTNTVEHNGSERPLSGRVCSARANGPKQYSPYQSIGGILVGQGAMTYADVVERAQAVATRLNMDVGNKKFVEVQGKRKLESLNQFKASQIGIKDIPRGIKREQFPSGIIKEPIRLLK</sequence>
<evidence type="ECO:0000256" key="10">
    <source>
        <dbReference type="ARBA" id="ARBA00023136"/>
    </source>
</evidence>
<dbReference type="PANTHER" id="PTHR24282:SF20">
    <property type="entry name" value="CYTOCHROME P450 CYP749A22-LIKE"/>
    <property type="match status" value="1"/>
</dbReference>
<evidence type="ECO:0000256" key="4">
    <source>
        <dbReference type="ARBA" id="ARBA00022692"/>
    </source>
</evidence>
<evidence type="ECO:0000256" key="1">
    <source>
        <dbReference type="ARBA" id="ARBA00004167"/>
    </source>
</evidence>
<dbReference type="InterPro" id="IPR050665">
    <property type="entry name" value="Cytochrome_P450_Monooxygen"/>
</dbReference>